<accession>A0A563EHC2</accession>
<evidence type="ECO:0000259" key="2">
    <source>
        <dbReference type="Pfam" id="PF12728"/>
    </source>
</evidence>
<keyword evidence="4" id="KW-1185">Reference proteome</keyword>
<reference evidence="3 4" key="1">
    <citation type="submission" date="2019-07" db="EMBL/GenBank/DDBJ databases">
        <title>Lentzea xizangensis sp. nov., isolated from Qinghai-Tibetan Plateau Soils.</title>
        <authorList>
            <person name="Huang J."/>
        </authorList>
    </citation>
    <scope>NUCLEOTIDE SEQUENCE [LARGE SCALE GENOMIC DNA]</scope>
    <source>
        <strain evidence="3 4">FXJ1.1311</strain>
    </source>
</reference>
<feature type="compositionally biased region" description="Basic residues" evidence="1">
    <location>
        <begin position="1"/>
        <end position="12"/>
    </location>
</feature>
<feature type="region of interest" description="Disordered" evidence="1">
    <location>
        <begin position="102"/>
        <end position="123"/>
    </location>
</feature>
<feature type="compositionally biased region" description="Low complexity" evidence="1">
    <location>
        <begin position="16"/>
        <end position="40"/>
    </location>
</feature>
<dbReference type="AlphaFoldDB" id="A0A563EHC2"/>
<evidence type="ECO:0000313" key="3">
    <source>
        <dbReference type="EMBL" id="TWP46027.1"/>
    </source>
</evidence>
<name>A0A563EHC2_9PSEU</name>
<feature type="domain" description="Helix-turn-helix" evidence="2">
    <location>
        <begin position="53"/>
        <end position="101"/>
    </location>
</feature>
<dbReference type="OrthoDB" id="3788906at2"/>
<evidence type="ECO:0000313" key="4">
    <source>
        <dbReference type="Proteomes" id="UP000316639"/>
    </source>
</evidence>
<gene>
    <name evidence="3" type="ORF">FKR81_37250</name>
</gene>
<dbReference type="EMBL" id="VOBR01000036">
    <property type="protein sequence ID" value="TWP46027.1"/>
    <property type="molecule type" value="Genomic_DNA"/>
</dbReference>
<sequence length="123" mass="13574">MNRRRIAGHLRPRPPSSSTTSVEIQAVAADDSSSPSDVPAFAEPAAEEDLPVLYTPEQAAKMLQVRPSWLRRRAAARTVPCRFLGKHLRFAKQDIEEIAAAGRQSARNLPEPTRQCGEPPRHA</sequence>
<comment type="caution">
    <text evidence="3">The sequence shown here is derived from an EMBL/GenBank/DDBJ whole genome shotgun (WGS) entry which is preliminary data.</text>
</comment>
<evidence type="ECO:0000256" key="1">
    <source>
        <dbReference type="SAM" id="MobiDB-lite"/>
    </source>
</evidence>
<feature type="region of interest" description="Disordered" evidence="1">
    <location>
        <begin position="1"/>
        <end position="41"/>
    </location>
</feature>
<proteinExistence type="predicted"/>
<dbReference type="Proteomes" id="UP000316639">
    <property type="component" value="Unassembled WGS sequence"/>
</dbReference>
<dbReference type="InterPro" id="IPR041657">
    <property type="entry name" value="HTH_17"/>
</dbReference>
<protein>
    <submittedName>
        <fullName evidence="3">Helix-turn-helix domain-containing protein</fullName>
    </submittedName>
</protein>
<dbReference type="Pfam" id="PF12728">
    <property type="entry name" value="HTH_17"/>
    <property type="match status" value="1"/>
</dbReference>
<organism evidence="3 4">
    <name type="scientific">Lentzea tibetensis</name>
    <dbReference type="NCBI Taxonomy" id="2591470"/>
    <lineage>
        <taxon>Bacteria</taxon>
        <taxon>Bacillati</taxon>
        <taxon>Actinomycetota</taxon>
        <taxon>Actinomycetes</taxon>
        <taxon>Pseudonocardiales</taxon>
        <taxon>Pseudonocardiaceae</taxon>
        <taxon>Lentzea</taxon>
    </lineage>
</organism>